<proteinExistence type="predicted"/>
<keyword evidence="3" id="KW-1185">Reference proteome</keyword>
<sequence>MKKSVLTIAASLLISSLTMATVKQGGNGEGDTDQDEATHGVEINIPTVALFDVESRNDREAGKEVDFGTATDENLWLNYTSIVTQSWDSLQREIPVELDNTNKLLSGVSL</sequence>
<protein>
    <submittedName>
        <fullName evidence="2">Uncharacterized protein</fullName>
    </submittedName>
</protein>
<organism evidence="2 3">
    <name type="scientific">Maribellus comscasis</name>
    <dbReference type="NCBI Taxonomy" id="2681766"/>
    <lineage>
        <taxon>Bacteria</taxon>
        <taxon>Pseudomonadati</taxon>
        <taxon>Bacteroidota</taxon>
        <taxon>Bacteroidia</taxon>
        <taxon>Marinilabiliales</taxon>
        <taxon>Prolixibacteraceae</taxon>
        <taxon>Maribellus</taxon>
    </lineage>
</organism>
<dbReference type="RefSeq" id="WP_158869398.1">
    <property type="nucleotide sequence ID" value="NZ_CP046401.1"/>
</dbReference>
<dbReference type="EMBL" id="CP046401">
    <property type="protein sequence ID" value="QGY46261.1"/>
    <property type="molecule type" value="Genomic_DNA"/>
</dbReference>
<name>A0A6I6JUP8_9BACT</name>
<keyword evidence="1" id="KW-0732">Signal</keyword>
<dbReference type="AlphaFoldDB" id="A0A6I6JUP8"/>
<dbReference type="KEGG" id="mcos:GM418_22130"/>
<evidence type="ECO:0000256" key="1">
    <source>
        <dbReference type="SAM" id="SignalP"/>
    </source>
</evidence>
<reference evidence="2 3" key="1">
    <citation type="submission" date="2019-11" db="EMBL/GenBank/DDBJ databases">
        <authorList>
            <person name="Zheng R.K."/>
            <person name="Sun C.M."/>
        </authorList>
    </citation>
    <scope>NUCLEOTIDE SEQUENCE [LARGE SCALE GENOMIC DNA]</scope>
    <source>
        <strain evidence="2 3">WC007</strain>
    </source>
</reference>
<feature type="signal peptide" evidence="1">
    <location>
        <begin position="1"/>
        <end position="20"/>
    </location>
</feature>
<evidence type="ECO:0000313" key="2">
    <source>
        <dbReference type="EMBL" id="QGY46261.1"/>
    </source>
</evidence>
<dbReference type="Proteomes" id="UP000428260">
    <property type="component" value="Chromosome"/>
</dbReference>
<feature type="chain" id="PRO_5026352886" evidence="1">
    <location>
        <begin position="21"/>
        <end position="110"/>
    </location>
</feature>
<evidence type="ECO:0000313" key="3">
    <source>
        <dbReference type="Proteomes" id="UP000428260"/>
    </source>
</evidence>
<accession>A0A6I6JUP8</accession>
<gene>
    <name evidence="2" type="ORF">GM418_22130</name>
</gene>